<dbReference type="InterPro" id="IPR007138">
    <property type="entry name" value="ABM_dom"/>
</dbReference>
<evidence type="ECO:0000259" key="1">
    <source>
        <dbReference type="PROSITE" id="PS51725"/>
    </source>
</evidence>
<evidence type="ECO:0000313" key="2">
    <source>
        <dbReference type="EMBL" id="MFC5951000.1"/>
    </source>
</evidence>
<name>A0ABW1ID22_9PSEU</name>
<organism evidence="2 3">
    <name type="scientific">Pseudonocardia lutea</name>
    <dbReference type="NCBI Taxonomy" id="2172015"/>
    <lineage>
        <taxon>Bacteria</taxon>
        <taxon>Bacillati</taxon>
        <taxon>Actinomycetota</taxon>
        <taxon>Actinomycetes</taxon>
        <taxon>Pseudonocardiales</taxon>
        <taxon>Pseudonocardiaceae</taxon>
        <taxon>Pseudonocardia</taxon>
    </lineage>
</organism>
<dbReference type="PROSITE" id="PS51725">
    <property type="entry name" value="ABM"/>
    <property type="match status" value="1"/>
</dbReference>
<dbReference type="RefSeq" id="WP_379568540.1">
    <property type="nucleotide sequence ID" value="NZ_JBHSQK010000061.1"/>
</dbReference>
<keyword evidence="3" id="KW-1185">Reference proteome</keyword>
<dbReference type="Pfam" id="PF03992">
    <property type="entry name" value="ABM"/>
    <property type="match status" value="1"/>
</dbReference>
<sequence>MSSMSGGGRQDMLIVAGHLVVDPAERDAYVAGCAQVVELARGAEGCLDFAVTADVVDAGRVNVYERWAAEEPLLAFRGSGPPEGQQAQILGSDVKRYTISEVGDP</sequence>
<evidence type="ECO:0000313" key="3">
    <source>
        <dbReference type="Proteomes" id="UP001596119"/>
    </source>
</evidence>
<feature type="domain" description="ABM" evidence="1">
    <location>
        <begin position="13"/>
        <end position="102"/>
    </location>
</feature>
<gene>
    <name evidence="2" type="ORF">ACFQH9_22290</name>
</gene>
<protein>
    <submittedName>
        <fullName evidence="2">Quinol monooxygenase</fullName>
        <ecNumber evidence="2">1.-.-.-</ecNumber>
    </submittedName>
</protein>
<dbReference type="SUPFAM" id="SSF54909">
    <property type="entry name" value="Dimeric alpha+beta barrel"/>
    <property type="match status" value="1"/>
</dbReference>
<dbReference type="Gene3D" id="3.30.70.100">
    <property type="match status" value="1"/>
</dbReference>
<dbReference type="Proteomes" id="UP001596119">
    <property type="component" value="Unassembled WGS sequence"/>
</dbReference>
<dbReference type="InterPro" id="IPR011008">
    <property type="entry name" value="Dimeric_a/b-barrel"/>
</dbReference>
<reference evidence="3" key="1">
    <citation type="journal article" date="2019" name="Int. J. Syst. Evol. Microbiol.">
        <title>The Global Catalogue of Microorganisms (GCM) 10K type strain sequencing project: providing services to taxonomists for standard genome sequencing and annotation.</title>
        <authorList>
            <consortium name="The Broad Institute Genomics Platform"/>
            <consortium name="The Broad Institute Genome Sequencing Center for Infectious Disease"/>
            <person name="Wu L."/>
            <person name="Ma J."/>
        </authorList>
    </citation>
    <scope>NUCLEOTIDE SEQUENCE [LARGE SCALE GENOMIC DNA]</scope>
    <source>
        <strain evidence="3">CGMCC 4.7397</strain>
    </source>
</reference>
<dbReference type="EC" id="1.-.-.-" evidence="2"/>
<dbReference type="EMBL" id="JBHSQK010000061">
    <property type="protein sequence ID" value="MFC5951000.1"/>
    <property type="molecule type" value="Genomic_DNA"/>
</dbReference>
<accession>A0ABW1ID22</accession>
<comment type="caution">
    <text evidence="2">The sequence shown here is derived from an EMBL/GenBank/DDBJ whole genome shotgun (WGS) entry which is preliminary data.</text>
</comment>
<proteinExistence type="predicted"/>
<keyword evidence="2" id="KW-0503">Monooxygenase</keyword>
<keyword evidence="2" id="KW-0560">Oxidoreductase</keyword>
<dbReference type="GO" id="GO:0004497">
    <property type="term" value="F:monooxygenase activity"/>
    <property type="evidence" value="ECO:0007669"/>
    <property type="project" value="UniProtKB-KW"/>
</dbReference>